<accession>A0ACB8CBD2</accession>
<dbReference type="EMBL" id="CM023477">
    <property type="protein sequence ID" value="KAH7938222.1"/>
    <property type="molecule type" value="Genomic_DNA"/>
</dbReference>
<sequence length="1175" mass="127727">MNDEIASKRDYGAATPSSGALHLAAGQNSRHSIGGMSGTDPVHPTSSPMQKGSNASVDTGSGHSSRGSGATKEFSPPVQPPTPPSVDTSVGSPLPLRSLSSSDVSQREQERSSPGHVAEEYSGLHEARQVPGKALISMSPNAFVSRKGSQPSKQYRLPNSSPPKTGRSSARFSPPVSAFHSAKDTSTKSTSSLIGGIPRSSSRSERLSSPGRSEVKATLPSPMDPAVKNAQALPKSFQPKRDDHGKFPSGTDGAVITKDPPASEANAVSEKKVSTAAPRYLSRKQGVASPDESCTSFKRAPQSDLRSAGPLPQERRVSEKGFLSPSKHSPSPGLSATTEGGRDIRSGAGRPEGLPSPRPTSKSPSSSSTVSLASLVDERRFASGGSLSFTGLIPAGEAAARLPTQLRGRPPPYGLGRVVTTEPRRKASRKLSLFARGSPAASTRQASSSPFANAFPAPSRSSRSSPGVYSARDAFYGSAFNTSSPLASSRTISEASSCPSSEKIMLRRGPQLRSSAKASELRRETSSSTIGYWLCKPALAVALVALVAFVTWVVVKRHFLTPRALVARVCESRTCRYYADLMISTMDADRHPCDNFYEHVCGRWTREGKTHVADVNWASFLEEQMTRIVSRASSGSAGDAEDTARNAARYIKACLAPLSNNNVDEVKLVLAAGGILWPSEPHSGQADFLSALFYMVRRVGAPIFFDVTYTGVRERLSVLISRDATYDATYAKITEHVHSLHAQNHYHVCCEAFAGPGDHIRCERLFNDFVQMKRAFDDYYAGQPSKGISTNPINFQSYAPRVSEARWTALFEMNFNVTLRDVDGVVIEDLRQFASVFQLLERYGEEKMLDLLGWLSIQVLIHYTNKGLIDSFYRVPDIASNEHRQLCFTTAYMAFGYAVNRLLLEDAKAAIDRIKRLAQNRLRPAFSALLRRSTLLRGSSVPEPSCVKLERTFDIIEDTFSSEQENSSGDFSEVTDHPLENRMALSSYLRSAGRTSAREYAHRPYWSYGAFDSTLIDGFRMNPQHFALPWYANDAPAGALVGGILLRLASALFMDYVERSHNFNATYEVNHKCLHPRGTSARDGRDVQAVTAALNVVASLYEESPSDSAVAPMDSPLFSSDGFMFAFACWLYCGDAERGSVMCNTPLRHNPRFSRAFACPQGSYMNPVLKCTLHV</sequence>
<name>A0ACB8CBD2_DERSI</name>
<gene>
    <name evidence="1" type="ORF">HPB49_021756</name>
</gene>
<reference evidence="1" key="1">
    <citation type="submission" date="2020-05" db="EMBL/GenBank/DDBJ databases">
        <title>Large-scale comparative analyses of tick genomes elucidate their genetic diversity and vector capacities.</title>
        <authorList>
            <person name="Jia N."/>
            <person name="Wang J."/>
            <person name="Shi W."/>
            <person name="Du L."/>
            <person name="Sun Y."/>
            <person name="Zhan W."/>
            <person name="Jiang J."/>
            <person name="Wang Q."/>
            <person name="Zhang B."/>
            <person name="Ji P."/>
            <person name="Sakyi L.B."/>
            <person name="Cui X."/>
            <person name="Yuan T."/>
            <person name="Jiang B."/>
            <person name="Yang W."/>
            <person name="Lam T.T.-Y."/>
            <person name="Chang Q."/>
            <person name="Ding S."/>
            <person name="Wang X."/>
            <person name="Zhu J."/>
            <person name="Ruan X."/>
            <person name="Zhao L."/>
            <person name="Wei J."/>
            <person name="Que T."/>
            <person name="Du C."/>
            <person name="Cheng J."/>
            <person name="Dai P."/>
            <person name="Han X."/>
            <person name="Huang E."/>
            <person name="Gao Y."/>
            <person name="Liu J."/>
            <person name="Shao H."/>
            <person name="Ye R."/>
            <person name="Li L."/>
            <person name="Wei W."/>
            <person name="Wang X."/>
            <person name="Wang C."/>
            <person name="Yang T."/>
            <person name="Huo Q."/>
            <person name="Li W."/>
            <person name="Guo W."/>
            <person name="Chen H."/>
            <person name="Zhou L."/>
            <person name="Ni X."/>
            <person name="Tian J."/>
            <person name="Zhou Y."/>
            <person name="Sheng Y."/>
            <person name="Liu T."/>
            <person name="Pan Y."/>
            <person name="Xia L."/>
            <person name="Li J."/>
            <person name="Zhao F."/>
            <person name="Cao W."/>
        </authorList>
    </citation>
    <scope>NUCLEOTIDE SEQUENCE</scope>
    <source>
        <strain evidence="1">Dsil-2018</strain>
    </source>
</reference>
<organism evidence="1 2">
    <name type="scientific">Dermacentor silvarum</name>
    <name type="common">Tick</name>
    <dbReference type="NCBI Taxonomy" id="543639"/>
    <lineage>
        <taxon>Eukaryota</taxon>
        <taxon>Metazoa</taxon>
        <taxon>Ecdysozoa</taxon>
        <taxon>Arthropoda</taxon>
        <taxon>Chelicerata</taxon>
        <taxon>Arachnida</taxon>
        <taxon>Acari</taxon>
        <taxon>Parasitiformes</taxon>
        <taxon>Ixodida</taxon>
        <taxon>Ixodoidea</taxon>
        <taxon>Ixodidae</taxon>
        <taxon>Rhipicephalinae</taxon>
        <taxon>Dermacentor</taxon>
    </lineage>
</organism>
<evidence type="ECO:0000313" key="2">
    <source>
        <dbReference type="Proteomes" id="UP000821865"/>
    </source>
</evidence>
<keyword evidence="2" id="KW-1185">Reference proteome</keyword>
<proteinExistence type="predicted"/>
<dbReference type="Proteomes" id="UP000821865">
    <property type="component" value="Chromosome 8"/>
</dbReference>
<evidence type="ECO:0000313" key="1">
    <source>
        <dbReference type="EMBL" id="KAH7938222.1"/>
    </source>
</evidence>
<comment type="caution">
    <text evidence="1">The sequence shown here is derived from an EMBL/GenBank/DDBJ whole genome shotgun (WGS) entry which is preliminary data.</text>
</comment>
<protein>
    <submittedName>
        <fullName evidence="1">Uncharacterized protein</fullName>
    </submittedName>
</protein>